<evidence type="ECO:0000313" key="3">
    <source>
        <dbReference type="Proteomes" id="UP000494206"/>
    </source>
</evidence>
<reference evidence="2 3" key="1">
    <citation type="submission" date="2020-04" db="EMBL/GenBank/DDBJ databases">
        <authorList>
            <person name="Laetsch R D."/>
            <person name="Stevens L."/>
            <person name="Kumar S."/>
            <person name="Blaxter L. M."/>
        </authorList>
    </citation>
    <scope>NUCLEOTIDE SEQUENCE [LARGE SCALE GENOMIC DNA]</scope>
</reference>
<feature type="compositionally biased region" description="Basic and acidic residues" evidence="1">
    <location>
        <begin position="37"/>
        <end position="48"/>
    </location>
</feature>
<organism evidence="2 3">
    <name type="scientific">Caenorhabditis bovis</name>
    <dbReference type="NCBI Taxonomy" id="2654633"/>
    <lineage>
        <taxon>Eukaryota</taxon>
        <taxon>Metazoa</taxon>
        <taxon>Ecdysozoa</taxon>
        <taxon>Nematoda</taxon>
        <taxon>Chromadorea</taxon>
        <taxon>Rhabditida</taxon>
        <taxon>Rhabditina</taxon>
        <taxon>Rhabditomorpha</taxon>
        <taxon>Rhabditoidea</taxon>
        <taxon>Rhabditidae</taxon>
        <taxon>Peloderinae</taxon>
        <taxon>Caenorhabditis</taxon>
    </lineage>
</organism>
<feature type="region of interest" description="Disordered" evidence="1">
    <location>
        <begin position="1"/>
        <end position="60"/>
    </location>
</feature>
<name>A0A8S1F7N0_9PELO</name>
<keyword evidence="3" id="KW-1185">Reference proteome</keyword>
<protein>
    <submittedName>
        <fullName evidence="2">Uncharacterized protein</fullName>
    </submittedName>
</protein>
<accession>A0A8S1F7N0</accession>
<dbReference type="EMBL" id="CADEPM010000005">
    <property type="protein sequence ID" value="CAB3406852.1"/>
    <property type="molecule type" value="Genomic_DNA"/>
</dbReference>
<gene>
    <name evidence="2" type="ORF">CBOVIS_LOCUS8864</name>
</gene>
<comment type="caution">
    <text evidence="2">The sequence shown here is derived from an EMBL/GenBank/DDBJ whole genome shotgun (WGS) entry which is preliminary data.</text>
</comment>
<proteinExistence type="predicted"/>
<sequence>MRKNQKVSERPPKRAASATNITPTQSDGGGSGVEWKPPPENERPKHPGYEAPIEATEETKTQYQIYQFRDATDFV</sequence>
<feature type="compositionally biased region" description="Basic and acidic residues" evidence="1">
    <location>
        <begin position="1"/>
        <end position="12"/>
    </location>
</feature>
<feature type="compositionally biased region" description="Polar residues" evidence="1">
    <location>
        <begin position="17"/>
        <end position="26"/>
    </location>
</feature>
<evidence type="ECO:0000313" key="2">
    <source>
        <dbReference type="EMBL" id="CAB3406852.1"/>
    </source>
</evidence>
<evidence type="ECO:0000256" key="1">
    <source>
        <dbReference type="SAM" id="MobiDB-lite"/>
    </source>
</evidence>
<dbReference type="Proteomes" id="UP000494206">
    <property type="component" value="Unassembled WGS sequence"/>
</dbReference>
<dbReference type="AlphaFoldDB" id="A0A8S1F7N0"/>
<dbReference type="OrthoDB" id="5875967at2759"/>